<dbReference type="EMBL" id="JYHV01000011">
    <property type="protein sequence ID" value="KJH83543.1"/>
    <property type="molecule type" value="Genomic_DNA"/>
</dbReference>
<feature type="region of interest" description="Disordered" evidence="2">
    <location>
        <begin position="1"/>
        <end position="50"/>
    </location>
</feature>
<organism evidence="4 5">
    <name type="scientific">Stutzerimonas stutzeri</name>
    <name type="common">Pseudomonas stutzeri</name>
    <dbReference type="NCBI Taxonomy" id="316"/>
    <lineage>
        <taxon>Bacteria</taxon>
        <taxon>Pseudomonadati</taxon>
        <taxon>Pseudomonadota</taxon>
        <taxon>Gammaproteobacteria</taxon>
        <taxon>Pseudomonadales</taxon>
        <taxon>Pseudomonadaceae</taxon>
        <taxon>Stutzerimonas</taxon>
    </lineage>
</organism>
<dbReference type="OrthoDB" id="7033272at2"/>
<feature type="transmembrane region" description="Helical" evidence="3">
    <location>
        <begin position="55"/>
        <end position="74"/>
    </location>
</feature>
<evidence type="ECO:0000256" key="1">
    <source>
        <dbReference type="SAM" id="Coils"/>
    </source>
</evidence>
<feature type="compositionally biased region" description="Basic and acidic residues" evidence="2">
    <location>
        <begin position="35"/>
        <end position="45"/>
    </location>
</feature>
<comment type="caution">
    <text evidence="4">The sequence shown here is derived from an EMBL/GenBank/DDBJ whole genome shotgun (WGS) entry which is preliminary data.</text>
</comment>
<dbReference type="RefSeq" id="WP_045161050.1">
    <property type="nucleotide sequence ID" value="NZ_JYHV01000011.1"/>
</dbReference>
<protein>
    <submittedName>
        <fullName evidence="4">ATPase</fullName>
    </submittedName>
</protein>
<dbReference type="PATRIC" id="fig|316.101.peg.724"/>
<accession>A0A0D9ARA8</accession>
<evidence type="ECO:0000256" key="3">
    <source>
        <dbReference type="SAM" id="Phobius"/>
    </source>
</evidence>
<keyword evidence="3" id="KW-1133">Transmembrane helix</keyword>
<keyword evidence="3" id="KW-0472">Membrane</keyword>
<feature type="compositionally biased region" description="Basic and acidic residues" evidence="2">
    <location>
        <begin position="1"/>
        <end position="11"/>
    </location>
</feature>
<keyword evidence="1" id="KW-0175">Coiled coil</keyword>
<dbReference type="Gene3D" id="1.10.287.1490">
    <property type="match status" value="1"/>
</dbReference>
<dbReference type="Proteomes" id="UP000032487">
    <property type="component" value="Unassembled WGS sequence"/>
</dbReference>
<evidence type="ECO:0000313" key="4">
    <source>
        <dbReference type="EMBL" id="KJH83543.1"/>
    </source>
</evidence>
<gene>
    <name evidence="4" type="ORF">UF78_05670</name>
</gene>
<evidence type="ECO:0000256" key="2">
    <source>
        <dbReference type="SAM" id="MobiDB-lite"/>
    </source>
</evidence>
<evidence type="ECO:0000313" key="5">
    <source>
        <dbReference type="Proteomes" id="UP000032487"/>
    </source>
</evidence>
<proteinExistence type="predicted"/>
<reference evidence="4 5" key="1">
    <citation type="submission" date="2015-02" db="EMBL/GenBank/DDBJ databases">
        <title>Draft genome sequence of Pseudomonas stutzeri NT0128 isolated from wheat (Triticum turgidum) rhizosphere.</title>
        <authorList>
            <person name="Tovi N."/>
            <person name="Frenk S."/>
            <person name="Hadar Y."/>
            <person name="Minz D."/>
        </authorList>
    </citation>
    <scope>NUCLEOTIDE SEQUENCE [LARGE SCALE GENOMIC DNA]</scope>
    <source>
        <strain evidence="4 5">NT0128</strain>
    </source>
</reference>
<feature type="coiled-coil region" evidence="1">
    <location>
        <begin position="122"/>
        <end position="149"/>
    </location>
</feature>
<sequence length="310" mass="34143">MRNDAHDELDHVPSLTAGRDRNPYPAPEFEPISKPVERDPDDTRPRQKRRAVSTAPLWIMIVALFASLVALGWWNQQQVSRLEAQLVATQESFARISEDATGRLQDISGKIVATESNVTTEGEALKLRIKQLEKQALDLAEQQRAITTQQQSLTGKQSNQDQRLDEQGIRIERVATDVRGHQSTTATLTETIKSLASEQAALKSSVARLKGSVDDLSTLTAQVGGLEKLPARVEGLSKDIAALKQQGGDSQAISRLEQDVLVLRSELDNRPAAKPGVNTSEFDSFRAQVTRTINGLQGQIANLQQQIDQR</sequence>
<name>A0A0D9ARA8_STUST</name>
<keyword evidence="3" id="KW-0812">Transmembrane</keyword>
<dbReference type="AlphaFoldDB" id="A0A0D9ARA8"/>